<feature type="repeat" description="WD" evidence="3">
    <location>
        <begin position="153"/>
        <end position="194"/>
    </location>
</feature>
<dbReference type="InterPro" id="IPR001680">
    <property type="entry name" value="WD40_rpt"/>
</dbReference>
<dbReference type="InterPro" id="IPR051510">
    <property type="entry name" value="SKI8"/>
</dbReference>
<dbReference type="PROSITE" id="PS50082">
    <property type="entry name" value="WD_REPEATS_2"/>
    <property type="match status" value="6"/>
</dbReference>
<dbReference type="InParanoid" id="A0A2V0NY61"/>
<dbReference type="InterPro" id="IPR019775">
    <property type="entry name" value="WD40_repeat_CS"/>
</dbReference>
<protein>
    <submittedName>
        <fullName evidence="4">Uncharacterized protein</fullName>
    </submittedName>
</protein>
<feature type="repeat" description="WD" evidence="3">
    <location>
        <begin position="10"/>
        <end position="43"/>
    </location>
</feature>
<dbReference type="InterPro" id="IPR020472">
    <property type="entry name" value="WD40_PAC1"/>
</dbReference>
<accession>A0A2V0NY61</accession>
<dbReference type="PANTHER" id="PTHR44090:SF1">
    <property type="entry name" value="SUPERKILLER COMPLEX PROTEIN 8"/>
    <property type="match status" value="1"/>
</dbReference>
<feature type="repeat" description="WD" evidence="3">
    <location>
        <begin position="195"/>
        <end position="236"/>
    </location>
</feature>
<dbReference type="EMBL" id="BDRX01000017">
    <property type="protein sequence ID" value="GBF90503.1"/>
    <property type="molecule type" value="Genomic_DNA"/>
</dbReference>
<proteinExistence type="predicted"/>
<dbReference type="FunCoup" id="A0A2V0NY61">
    <property type="interactions" value="999"/>
</dbReference>
<dbReference type="InterPro" id="IPR015943">
    <property type="entry name" value="WD40/YVTN_repeat-like_dom_sf"/>
</dbReference>
<dbReference type="Pfam" id="PF00400">
    <property type="entry name" value="WD40"/>
    <property type="match status" value="6"/>
</dbReference>
<dbReference type="AlphaFoldDB" id="A0A2V0NY61"/>
<reference evidence="4 5" key="1">
    <citation type="journal article" date="2018" name="Sci. Rep.">
        <title>Raphidocelis subcapitata (=Pseudokirchneriella subcapitata) provides an insight into genome evolution and environmental adaptations in the Sphaeropleales.</title>
        <authorList>
            <person name="Suzuki S."/>
            <person name="Yamaguchi H."/>
            <person name="Nakajima N."/>
            <person name="Kawachi M."/>
        </authorList>
    </citation>
    <scope>NUCLEOTIDE SEQUENCE [LARGE SCALE GENOMIC DNA]</scope>
    <source>
        <strain evidence="4 5">NIES-35</strain>
    </source>
</reference>
<dbReference type="CDD" id="cd00200">
    <property type="entry name" value="WD40"/>
    <property type="match status" value="1"/>
</dbReference>
<sequence length="313" mass="32377">MRASTLHKHPGAHPEGIWCCAWLPSGSLLTGSVDESVKLWDLSGDAPACAHDFTGQTLGAVSLAADASGAHVACSALDSIVRVWNPLTGETVAVVERAPTETWAVAMGPASAEGVRVAVAGGSCEQVCVYSCRSGEHSLESSMQLPAAEGAGATKRERFVLGVAYSPDHSKLAASAMDGTVALYDAATGQLLQSLRGHSRPVRSLAFTPDGKMLLTGSDDAHANLFDVASGGLVDSFSGHESWVLSVAVHPGGTAFATASSDARVRLWDLSTRACVQTLGEHSDQVWGLAFNADGTRLASAGDDKMLTVYSIA</sequence>
<dbReference type="Gene3D" id="2.130.10.10">
    <property type="entry name" value="YVTN repeat-like/Quinoprotein amine dehydrogenase"/>
    <property type="match status" value="1"/>
</dbReference>
<gene>
    <name evidence="4" type="ORF">Rsub_03499</name>
</gene>
<dbReference type="SUPFAM" id="SSF50998">
    <property type="entry name" value="Quinoprotein alcohol dehydrogenase-like"/>
    <property type="match status" value="1"/>
</dbReference>
<keyword evidence="1 3" id="KW-0853">WD repeat</keyword>
<dbReference type="PANTHER" id="PTHR44090">
    <property type="entry name" value="WD REPEAT-CONTAINING PROTEIN 61"/>
    <property type="match status" value="1"/>
</dbReference>
<feature type="repeat" description="WD" evidence="3">
    <location>
        <begin position="237"/>
        <end position="278"/>
    </location>
</feature>
<dbReference type="GO" id="GO:0016593">
    <property type="term" value="C:Cdc73/Paf1 complex"/>
    <property type="evidence" value="ECO:0007669"/>
    <property type="project" value="TreeGrafter"/>
</dbReference>
<comment type="caution">
    <text evidence="4">The sequence shown here is derived from an EMBL/GenBank/DDBJ whole genome shotgun (WGS) entry which is preliminary data.</text>
</comment>
<keyword evidence="2" id="KW-0677">Repeat</keyword>
<name>A0A2V0NY61_9CHLO</name>
<evidence type="ECO:0000313" key="5">
    <source>
        <dbReference type="Proteomes" id="UP000247498"/>
    </source>
</evidence>
<evidence type="ECO:0000313" key="4">
    <source>
        <dbReference type="EMBL" id="GBF90503.1"/>
    </source>
</evidence>
<evidence type="ECO:0000256" key="3">
    <source>
        <dbReference type="PROSITE-ProRule" id="PRU00221"/>
    </source>
</evidence>
<dbReference type="STRING" id="307507.A0A2V0NY61"/>
<dbReference type="PROSITE" id="PS50294">
    <property type="entry name" value="WD_REPEATS_REGION"/>
    <property type="match status" value="3"/>
</dbReference>
<dbReference type="InterPro" id="IPR011047">
    <property type="entry name" value="Quinoprotein_ADH-like_sf"/>
</dbReference>
<feature type="repeat" description="WD" evidence="3">
    <location>
        <begin position="279"/>
        <end position="313"/>
    </location>
</feature>
<evidence type="ECO:0000256" key="1">
    <source>
        <dbReference type="ARBA" id="ARBA00022574"/>
    </source>
</evidence>
<evidence type="ECO:0000256" key="2">
    <source>
        <dbReference type="ARBA" id="ARBA00022737"/>
    </source>
</evidence>
<dbReference type="OrthoDB" id="538223at2759"/>
<feature type="repeat" description="WD" evidence="3">
    <location>
        <begin position="53"/>
        <end position="94"/>
    </location>
</feature>
<dbReference type="PRINTS" id="PR00320">
    <property type="entry name" value="GPROTEINBRPT"/>
</dbReference>
<keyword evidence="5" id="KW-1185">Reference proteome</keyword>
<dbReference type="PROSITE" id="PS00678">
    <property type="entry name" value="WD_REPEATS_1"/>
    <property type="match status" value="1"/>
</dbReference>
<dbReference type="Proteomes" id="UP000247498">
    <property type="component" value="Unassembled WGS sequence"/>
</dbReference>
<dbReference type="SMART" id="SM00320">
    <property type="entry name" value="WD40"/>
    <property type="match status" value="6"/>
</dbReference>
<organism evidence="4 5">
    <name type="scientific">Raphidocelis subcapitata</name>
    <dbReference type="NCBI Taxonomy" id="307507"/>
    <lineage>
        <taxon>Eukaryota</taxon>
        <taxon>Viridiplantae</taxon>
        <taxon>Chlorophyta</taxon>
        <taxon>core chlorophytes</taxon>
        <taxon>Chlorophyceae</taxon>
        <taxon>CS clade</taxon>
        <taxon>Sphaeropleales</taxon>
        <taxon>Selenastraceae</taxon>
        <taxon>Raphidocelis</taxon>
    </lineage>
</organism>